<dbReference type="RefSeq" id="WP_117693485.1">
    <property type="nucleotide sequence ID" value="NZ_QSAQ01000010.1"/>
</dbReference>
<evidence type="ECO:0000313" key="12">
    <source>
        <dbReference type="Proteomes" id="UP000420635"/>
    </source>
</evidence>
<proteinExistence type="predicted"/>
<feature type="chain" id="PRO_5041544537" evidence="1">
    <location>
        <begin position="21"/>
        <end position="139"/>
    </location>
</feature>
<comment type="caution">
    <text evidence="3">The sequence shown here is derived from an EMBL/GenBank/DDBJ whole genome shotgun (WGS) entry which is preliminary data.</text>
</comment>
<dbReference type="Proteomes" id="UP000286077">
    <property type="component" value="Unassembled WGS sequence"/>
</dbReference>
<reference evidence="8 9" key="1">
    <citation type="submission" date="2018-08" db="EMBL/GenBank/DDBJ databases">
        <title>A genome reference for cultivated species of the human gut microbiota.</title>
        <authorList>
            <person name="Zou Y."/>
            <person name="Xue W."/>
            <person name="Luo G."/>
        </authorList>
    </citation>
    <scope>NUCLEOTIDE SEQUENCE [LARGE SCALE GENOMIC DNA]</scope>
    <source>
        <strain evidence="6 10">AF11-14</strain>
        <strain evidence="7 9">AM42-23AC</strain>
        <strain evidence="5 8">TF06-40</strain>
    </source>
</reference>
<evidence type="ECO:0000313" key="3">
    <source>
        <dbReference type="EMBL" id="MQN09339.1"/>
    </source>
</evidence>
<dbReference type="Proteomes" id="UP000261187">
    <property type="component" value="Unassembled WGS sequence"/>
</dbReference>
<evidence type="ECO:0000313" key="5">
    <source>
        <dbReference type="EMBL" id="RGL60655.1"/>
    </source>
</evidence>
<evidence type="ECO:0000313" key="10">
    <source>
        <dbReference type="Proteomes" id="UP000286077"/>
    </source>
</evidence>
<evidence type="ECO:0000259" key="2">
    <source>
        <dbReference type="Pfam" id="PF18962"/>
    </source>
</evidence>
<dbReference type="Proteomes" id="UP000406735">
    <property type="component" value="Unassembled WGS sequence"/>
</dbReference>
<dbReference type="InterPro" id="IPR026444">
    <property type="entry name" value="Secre_tail"/>
</dbReference>
<dbReference type="EMBL" id="QSAQ01000010">
    <property type="protein sequence ID" value="RGW69136.1"/>
    <property type="molecule type" value="Genomic_DNA"/>
</dbReference>
<evidence type="ECO:0000313" key="11">
    <source>
        <dbReference type="Proteomes" id="UP000406735"/>
    </source>
</evidence>
<evidence type="ECO:0000313" key="4">
    <source>
        <dbReference type="EMBL" id="MQN90636.1"/>
    </source>
</evidence>
<dbReference type="EMBL" id="QSFW01000016">
    <property type="protein sequence ID" value="RHA86199.1"/>
    <property type="molecule type" value="Genomic_DNA"/>
</dbReference>
<keyword evidence="1" id="KW-0732">Signal</keyword>
<dbReference type="NCBIfam" id="TIGR04183">
    <property type="entry name" value="Por_Secre_tail"/>
    <property type="match status" value="1"/>
</dbReference>
<gene>
    <name evidence="7" type="ORF">DW916_08800</name>
    <name evidence="6" type="ORF">DWV60_05500</name>
    <name evidence="5" type="ORF">DXC61_06820</name>
    <name evidence="4" type="ORF">F7D59_12470</name>
    <name evidence="3" type="ORF">F7D97_05170</name>
</gene>
<evidence type="ECO:0000256" key="1">
    <source>
        <dbReference type="SAM" id="SignalP"/>
    </source>
</evidence>
<dbReference type="Proteomes" id="UP000284990">
    <property type="component" value="Unassembled WGS sequence"/>
</dbReference>
<dbReference type="Pfam" id="PF18962">
    <property type="entry name" value="Por_Secre_tail"/>
    <property type="match status" value="1"/>
</dbReference>
<dbReference type="EMBL" id="QSSA01000012">
    <property type="protein sequence ID" value="RGL60655.1"/>
    <property type="molecule type" value="Genomic_DNA"/>
</dbReference>
<feature type="domain" description="Secretion system C-terminal sorting" evidence="2">
    <location>
        <begin position="64"/>
        <end position="137"/>
    </location>
</feature>
<organism evidence="3 11">
    <name type="scientific">Segatella copri</name>
    <dbReference type="NCBI Taxonomy" id="165179"/>
    <lineage>
        <taxon>Bacteria</taxon>
        <taxon>Pseudomonadati</taxon>
        <taxon>Bacteroidota</taxon>
        <taxon>Bacteroidia</taxon>
        <taxon>Bacteroidales</taxon>
        <taxon>Prevotellaceae</taxon>
        <taxon>Segatella</taxon>
    </lineage>
</organism>
<dbReference type="Proteomes" id="UP000420635">
    <property type="component" value="Unassembled WGS sequence"/>
</dbReference>
<evidence type="ECO:0000313" key="7">
    <source>
        <dbReference type="EMBL" id="RHA86199.1"/>
    </source>
</evidence>
<evidence type="ECO:0000313" key="6">
    <source>
        <dbReference type="EMBL" id="RGW69136.1"/>
    </source>
</evidence>
<dbReference type="EMBL" id="VZBQ01000129">
    <property type="protein sequence ID" value="MQN90636.1"/>
    <property type="molecule type" value="Genomic_DNA"/>
</dbReference>
<sequence>MIRLLLCCSFLLSNIVYTHAQHTVYKYDNMGNCISRTYENLSVESKKLQKKDSISTFNLTKITIFPVPYVSDAINVNFLPNKATNPLTYAITNMSGQVELKGQILGSTYSITVSDLAPGIYILTVSDLNKRVSYKIIKK</sequence>
<reference evidence="11 12" key="2">
    <citation type="submission" date="2019-09" db="EMBL/GenBank/DDBJ databases">
        <title>Distinct polysaccharide growth profiles of human intestinal Prevotella copri isolates.</title>
        <authorList>
            <person name="Fehlner-Peach H."/>
            <person name="Magnabosco C."/>
            <person name="Raghavan V."/>
            <person name="Scher J.U."/>
            <person name="Tett A."/>
            <person name="Cox L.M."/>
            <person name="Gottsegen C."/>
            <person name="Watters A."/>
            <person name="Wiltshire- Gordon J.D."/>
            <person name="Segata N."/>
            <person name="Bonneau R."/>
            <person name="Littman D.R."/>
        </authorList>
    </citation>
    <scope>NUCLEOTIDE SEQUENCE [LARGE SCALE GENOMIC DNA]</scope>
    <source>
        <strain evidence="3">IK21513</strain>
        <strain evidence="11">iK21513</strain>
        <strain evidence="12">iP54</strain>
        <strain evidence="4">IP54</strain>
    </source>
</reference>
<name>A0A3E4SJ41_9BACT</name>
<dbReference type="EMBL" id="VZCY01000043">
    <property type="protein sequence ID" value="MQN09339.1"/>
    <property type="molecule type" value="Genomic_DNA"/>
</dbReference>
<feature type="signal peptide" evidence="1">
    <location>
        <begin position="1"/>
        <end position="20"/>
    </location>
</feature>
<protein>
    <submittedName>
        <fullName evidence="5">T9SS C-terminal target domain-containing protein</fullName>
    </submittedName>
    <submittedName>
        <fullName evidence="3">T9SS type A sorting domain-containing protein</fullName>
    </submittedName>
</protein>
<accession>A0A3E4SJ41</accession>
<evidence type="ECO:0000313" key="9">
    <source>
        <dbReference type="Proteomes" id="UP000284990"/>
    </source>
</evidence>
<evidence type="ECO:0000313" key="8">
    <source>
        <dbReference type="Proteomes" id="UP000261187"/>
    </source>
</evidence>
<dbReference type="AlphaFoldDB" id="A0A3E4SJ41"/>